<dbReference type="InterPro" id="IPR000914">
    <property type="entry name" value="SBP_5_dom"/>
</dbReference>
<evidence type="ECO:0000259" key="7">
    <source>
        <dbReference type="Pfam" id="PF00496"/>
    </source>
</evidence>
<dbReference type="FunFam" id="3.10.105.10:FF:000001">
    <property type="entry name" value="Oligopeptide ABC transporter, oligopeptide-binding protein"/>
    <property type="match status" value="1"/>
</dbReference>
<keyword evidence="5" id="KW-0653">Protein transport</keyword>
<feature type="domain" description="Solute-binding protein family 5" evidence="7">
    <location>
        <begin position="86"/>
        <end position="471"/>
    </location>
</feature>
<dbReference type="GO" id="GO:0043190">
    <property type="term" value="C:ATP-binding cassette (ABC) transporter complex"/>
    <property type="evidence" value="ECO:0007669"/>
    <property type="project" value="InterPro"/>
</dbReference>
<dbReference type="GO" id="GO:0030288">
    <property type="term" value="C:outer membrane-bounded periplasmic space"/>
    <property type="evidence" value="ECO:0007669"/>
    <property type="project" value="UniProtKB-ARBA"/>
</dbReference>
<sequence length="551" mass="61020">MKKSVLFTSLLVLSSLALAACGGGSDDKGASNGGSDNQVYTMVESQEMPSADPSLATDEVSFTTLNNVYEGIYRLDKDNKPAPAGAAEKATVSEDGLVYKVKLREESKWSDGKPVTAADYVYGWQRTVDPATASEYAYMFEPVKNAEKISKGELPKEELGIKAINDHELEITLETATPYFDDLLAFPSFLPQRQDIVERFGKDYTKSSDKAVYNGPFTLTEFDGPGTDTKWSLTKNEEYWDKETVKLDKVAINVVKEAPTALNLYETGEVDDTYLSGELAQQMQNSPDLVQLKAASSFYLEMNQADEKSPLTNANLHRAMSYAIDRDSLAKNILANGSLPSQGFVPVDVAKSPKTGEDFVKEAGSDKLVKYDKKKAVEYWNKAKQELGVSNLTVDLMVDDSEGAKKMGEYLQGSLSDTLEGLKVTVTPVPMAVRLDRTLKGDFQIAVRGWSADYSDPINFLDLLESSTSNNRGRYSNPEYDKFIAASKTTDVNDPEKRWEDLINAEKTVIADMGVVPIYQKAESHLRAPNVKEIIYHPTGAKYDFKWAYKE</sequence>
<dbReference type="EMBL" id="AEBR01000092">
    <property type="protein sequence ID" value="EFM81861.1"/>
    <property type="molecule type" value="Genomic_DNA"/>
</dbReference>
<dbReference type="InterPro" id="IPR039424">
    <property type="entry name" value="SBP_5"/>
</dbReference>
<evidence type="ECO:0000256" key="3">
    <source>
        <dbReference type="ARBA" id="ARBA00022448"/>
    </source>
</evidence>
<dbReference type="HOGENOM" id="CLU_017028_0_4_9"/>
<comment type="subcellular location">
    <subcellularLocation>
        <location evidence="1">Cell envelope</location>
    </subcellularLocation>
</comment>
<accession>A0A125W3K2</accession>
<dbReference type="Gene3D" id="3.10.105.10">
    <property type="entry name" value="Dipeptide-binding Protein, Domain 3"/>
    <property type="match status" value="1"/>
</dbReference>
<gene>
    <name evidence="8" type="ORF">HMPREF9498_02555</name>
</gene>
<dbReference type="PANTHER" id="PTHR30290">
    <property type="entry name" value="PERIPLASMIC BINDING COMPONENT OF ABC TRANSPORTER"/>
    <property type="match status" value="1"/>
</dbReference>
<dbReference type="SUPFAM" id="SSF53850">
    <property type="entry name" value="Periplasmic binding protein-like II"/>
    <property type="match status" value="1"/>
</dbReference>
<dbReference type="PROSITE" id="PS51257">
    <property type="entry name" value="PROKAR_LIPOPROTEIN"/>
    <property type="match status" value="1"/>
</dbReference>
<proteinExistence type="inferred from homology"/>
<dbReference type="Gene3D" id="3.40.190.10">
    <property type="entry name" value="Periplasmic binding protein-like II"/>
    <property type="match status" value="1"/>
</dbReference>
<feature type="signal peptide" evidence="6">
    <location>
        <begin position="1"/>
        <end position="19"/>
    </location>
</feature>
<evidence type="ECO:0000256" key="5">
    <source>
        <dbReference type="ARBA" id="ARBA00022856"/>
    </source>
</evidence>
<evidence type="ECO:0000256" key="1">
    <source>
        <dbReference type="ARBA" id="ARBA00004196"/>
    </source>
</evidence>
<comment type="caution">
    <text evidence="8">The sequence shown here is derived from an EMBL/GenBank/DDBJ whole genome shotgun (WGS) entry which is preliminary data.</text>
</comment>
<dbReference type="AlphaFoldDB" id="A0A125W3K2"/>
<feature type="chain" id="PRO_5039572586" evidence="6">
    <location>
        <begin position="20"/>
        <end position="551"/>
    </location>
</feature>
<reference evidence="8 9" key="1">
    <citation type="submission" date="2010-07" db="EMBL/GenBank/DDBJ databases">
        <authorList>
            <person name="Sid Ahmed O."/>
        </authorList>
    </citation>
    <scope>NUCLEOTIDE SEQUENCE [LARGE SCALE GENOMIC DNA]</scope>
    <source>
        <strain evidence="8 9">TX4248</strain>
    </source>
</reference>
<evidence type="ECO:0000256" key="6">
    <source>
        <dbReference type="SAM" id="SignalP"/>
    </source>
</evidence>
<dbReference type="Pfam" id="PF00496">
    <property type="entry name" value="SBP_bac_5"/>
    <property type="match status" value="1"/>
</dbReference>
<evidence type="ECO:0000256" key="2">
    <source>
        <dbReference type="ARBA" id="ARBA00005695"/>
    </source>
</evidence>
<dbReference type="PANTHER" id="PTHR30290:SF10">
    <property type="entry name" value="PERIPLASMIC OLIGOPEPTIDE-BINDING PROTEIN-RELATED"/>
    <property type="match status" value="1"/>
</dbReference>
<organism evidence="8 9">
    <name type="scientific">Enterococcus faecalis TX4248</name>
    <dbReference type="NCBI Taxonomy" id="749495"/>
    <lineage>
        <taxon>Bacteria</taxon>
        <taxon>Bacillati</taxon>
        <taxon>Bacillota</taxon>
        <taxon>Bacilli</taxon>
        <taxon>Lactobacillales</taxon>
        <taxon>Enterococcaceae</taxon>
        <taxon>Enterococcus</taxon>
    </lineage>
</organism>
<dbReference type="Proteomes" id="UP000004846">
    <property type="component" value="Unassembled WGS sequence"/>
</dbReference>
<comment type="similarity">
    <text evidence="2">Belongs to the bacterial solute-binding protein 5 family.</text>
</comment>
<dbReference type="InterPro" id="IPR030678">
    <property type="entry name" value="Peptide/Ni-bd"/>
</dbReference>
<keyword evidence="4 6" id="KW-0732">Signal</keyword>
<dbReference type="GO" id="GO:0015833">
    <property type="term" value="P:peptide transport"/>
    <property type="evidence" value="ECO:0007669"/>
    <property type="project" value="UniProtKB-KW"/>
</dbReference>
<keyword evidence="5" id="KW-0571">Peptide transport</keyword>
<protein>
    <submittedName>
        <fullName evidence="8">ABC transporter, substrate-binding protein, family 5</fullName>
    </submittedName>
</protein>
<dbReference type="FunFam" id="3.90.76.10:FF:000001">
    <property type="entry name" value="Oligopeptide ABC transporter substrate-binding protein"/>
    <property type="match status" value="1"/>
</dbReference>
<evidence type="ECO:0000313" key="8">
    <source>
        <dbReference type="EMBL" id="EFM81861.1"/>
    </source>
</evidence>
<dbReference type="Gene3D" id="3.90.76.10">
    <property type="entry name" value="Dipeptide-binding Protein, Domain 1"/>
    <property type="match status" value="1"/>
</dbReference>
<name>A0A125W3K2_ENTFL</name>
<dbReference type="RefSeq" id="WP_002402517.1">
    <property type="nucleotide sequence ID" value="NZ_GL454481.1"/>
</dbReference>
<dbReference type="GO" id="GO:1904680">
    <property type="term" value="F:peptide transmembrane transporter activity"/>
    <property type="evidence" value="ECO:0007669"/>
    <property type="project" value="TreeGrafter"/>
</dbReference>
<dbReference type="PIRSF" id="PIRSF002741">
    <property type="entry name" value="MppA"/>
    <property type="match status" value="1"/>
</dbReference>
<evidence type="ECO:0000256" key="4">
    <source>
        <dbReference type="ARBA" id="ARBA00022729"/>
    </source>
</evidence>
<dbReference type="CDD" id="cd08504">
    <property type="entry name" value="PBP2_OppA"/>
    <property type="match status" value="1"/>
</dbReference>
<evidence type="ECO:0000313" key="9">
    <source>
        <dbReference type="Proteomes" id="UP000004846"/>
    </source>
</evidence>
<keyword evidence="3" id="KW-0813">Transport</keyword>